<gene>
    <name evidence="2" type="ORF">KK103_09645</name>
</gene>
<feature type="domain" description="HNH nuclease" evidence="1">
    <location>
        <begin position="17"/>
        <end position="69"/>
    </location>
</feature>
<evidence type="ECO:0000313" key="2">
    <source>
        <dbReference type="EMBL" id="MBT1542025.1"/>
    </source>
</evidence>
<evidence type="ECO:0000313" key="3">
    <source>
        <dbReference type="Proteomes" id="UP000709437"/>
    </source>
</evidence>
<organism evidence="2 3">
    <name type="scientific">Curtobacterium flaccumfaciens pv. flaccumfaciens</name>
    <dbReference type="NCBI Taxonomy" id="138532"/>
    <lineage>
        <taxon>Bacteria</taxon>
        <taxon>Bacillati</taxon>
        <taxon>Actinomycetota</taxon>
        <taxon>Actinomycetes</taxon>
        <taxon>Micrococcales</taxon>
        <taxon>Microbacteriaceae</taxon>
        <taxon>Curtobacterium</taxon>
    </lineage>
</organism>
<dbReference type="GO" id="GO:0004519">
    <property type="term" value="F:endonuclease activity"/>
    <property type="evidence" value="ECO:0007669"/>
    <property type="project" value="UniProtKB-KW"/>
</dbReference>
<sequence>MPGKRPRADLTTRAWKTQAARIKKRDGYRCTACGSESDLTVDHIDAVANTGRTEYHDHELTTLCRPCNSRKGACTNHRPAYRNPRWS</sequence>
<reference evidence="2" key="1">
    <citation type="submission" date="2021-05" db="EMBL/GenBank/DDBJ databases">
        <title>Whole genome sequence of Curtobacterium flaccumfaciens pv. flaccumfaciens strain CFBP 3417.</title>
        <authorList>
            <person name="Osdaghi E."/>
            <person name="Taghouti G."/>
            <person name="Portier P."/>
            <person name="Fazliarab A."/>
            <person name="Taghavi S.M."/>
            <person name="Briand M."/>
            <person name="Le-Saux M."/>
            <person name="Jacques M.-A."/>
        </authorList>
    </citation>
    <scope>NUCLEOTIDE SEQUENCE</scope>
    <source>
        <strain evidence="2">CFBP 3417</strain>
    </source>
</reference>
<name>A0A9Q2W6S0_9MICO</name>
<accession>A0A9Q2W6S0</accession>
<proteinExistence type="predicted"/>
<dbReference type="Pfam" id="PF01844">
    <property type="entry name" value="HNH"/>
    <property type="match status" value="1"/>
</dbReference>
<dbReference type="EMBL" id="JAHEWX010000010">
    <property type="protein sequence ID" value="MBT1542025.1"/>
    <property type="molecule type" value="Genomic_DNA"/>
</dbReference>
<dbReference type="AlphaFoldDB" id="A0A9Q2W6S0"/>
<dbReference type="CDD" id="cd00085">
    <property type="entry name" value="HNHc"/>
    <property type="match status" value="1"/>
</dbReference>
<keyword evidence="2" id="KW-0378">Hydrolase</keyword>
<comment type="caution">
    <text evidence="2">The sequence shown here is derived from an EMBL/GenBank/DDBJ whole genome shotgun (WGS) entry which is preliminary data.</text>
</comment>
<dbReference type="Proteomes" id="UP000709437">
    <property type="component" value="Unassembled WGS sequence"/>
</dbReference>
<dbReference type="SMART" id="SM00507">
    <property type="entry name" value="HNHc"/>
    <property type="match status" value="1"/>
</dbReference>
<dbReference type="GO" id="GO:0003676">
    <property type="term" value="F:nucleic acid binding"/>
    <property type="evidence" value="ECO:0007669"/>
    <property type="project" value="InterPro"/>
</dbReference>
<dbReference type="Gene3D" id="1.10.30.50">
    <property type="match status" value="1"/>
</dbReference>
<dbReference type="GO" id="GO:0008270">
    <property type="term" value="F:zinc ion binding"/>
    <property type="evidence" value="ECO:0007669"/>
    <property type="project" value="InterPro"/>
</dbReference>
<keyword evidence="2" id="KW-0540">Nuclease</keyword>
<evidence type="ECO:0000259" key="1">
    <source>
        <dbReference type="SMART" id="SM00507"/>
    </source>
</evidence>
<protein>
    <submittedName>
        <fullName evidence="2">HNH endonuclease</fullName>
    </submittedName>
</protein>
<dbReference type="InterPro" id="IPR003615">
    <property type="entry name" value="HNH_nuc"/>
</dbReference>
<dbReference type="RefSeq" id="WP_214563106.1">
    <property type="nucleotide sequence ID" value="NZ_JAHEWX010000010.1"/>
</dbReference>
<keyword evidence="2" id="KW-0255">Endonuclease</keyword>
<dbReference type="InterPro" id="IPR002711">
    <property type="entry name" value="HNH"/>
</dbReference>